<dbReference type="EMBL" id="UINC01209471">
    <property type="protein sequence ID" value="SVE32502.1"/>
    <property type="molecule type" value="Genomic_DNA"/>
</dbReference>
<name>A0A383CJY7_9ZZZZ</name>
<dbReference type="AlphaFoldDB" id="A0A383CJY7"/>
<proteinExistence type="predicted"/>
<sequence length="44" mass="5007">MAIPYETRFSNGLGRFLESKLFVKTFPVKFDESPEAPLSRLDDG</sequence>
<reference evidence="1" key="1">
    <citation type="submission" date="2018-05" db="EMBL/GenBank/DDBJ databases">
        <authorList>
            <person name="Lanie J.A."/>
            <person name="Ng W.-L."/>
            <person name="Kazmierczak K.M."/>
            <person name="Andrzejewski T.M."/>
            <person name="Davidsen T.M."/>
            <person name="Wayne K.J."/>
            <person name="Tettelin H."/>
            <person name="Glass J.I."/>
            <person name="Rusch D."/>
            <person name="Podicherti R."/>
            <person name="Tsui H.-C.T."/>
            <person name="Winkler M.E."/>
        </authorList>
    </citation>
    <scope>NUCLEOTIDE SEQUENCE</scope>
</reference>
<feature type="non-terminal residue" evidence="1">
    <location>
        <position position="44"/>
    </location>
</feature>
<organism evidence="1">
    <name type="scientific">marine metagenome</name>
    <dbReference type="NCBI Taxonomy" id="408172"/>
    <lineage>
        <taxon>unclassified sequences</taxon>
        <taxon>metagenomes</taxon>
        <taxon>ecological metagenomes</taxon>
    </lineage>
</organism>
<protein>
    <submittedName>
        <fullName evidence="1">Uncharacterized protein</fullName>
    </submittedName>
</protein>
<gene>
    <name evidence="1" type="ORF">METZ01_LOCUS485356</name>
</gene>
<evidence type="ECO:0000313" key="1">
    <source>
        <dbReference type="EMBL" id="SVE32502.1"/>
    </source>
</evidence>
<accession>A0A383CJY7</accession>